<dbReference type="Proteomes" id="UP000050956">
    <property type="component" value="Unassembled WGS sequence"/>
</dbReference>
<reference evidence="1 2" key="1">
    <citation type="submission" date="2015-05" db="EMBL/GenBank/DDBJ databases">
        <title>Genome sequencing and analysis of members of genus Stenotrophomonas.</title>
        <authorList>
            <person name="Patil P.P."/>
            <person name="Midha S."/>
            <person name="Patil P.B."/>
        </authorList>
    </citation>
    <scope>NUCLEOTIDE SEQUENCE [LARGE SCALE GENOMIC DNA]</scope>
    <source>
        <strain evidence="1 2">DSM 24757</strain>
    </source>
</reference>
<dbReference type="RefSeq" id="WP_057637681.1">
    <property type="nucleotide sequence ID" value="NZ_LDJM01000018.1"/>
</dbReference>
<evidence type="ECO:0000313" key="1">
    <source>
        <dbReference type="EMBL" id="KRG77334.1"/>
    </source>
</evidence>
<protein>
    <submittedName>
        <fullName evidence="1">Uncharacterized protein</fullName>
    </submittedName>
</protein>
<accession>A0A0R0D6V5</accession>
<name>A0A0R0D6V5_9GAMM</name>
<proteinExistence type="predicted"/>
<dbReference type="AlphaFoldDB" id="A0A0R0D6V5"/>
<sequence>MSELLVPAGRLWQRLRRQLPASMALAGWRRWPRLWCAQRLCLQLARPWQPRAADAGAGWQQQGRHWRRQHAGWCWWLSADGCRLYACRQR</sequence>
<comment type="caution">
    <text evidence="1">The sequence shown here is derived from an EMBL/GenBank/DDBJ whole genome shotgun (WGS) entry which is preliminary data.</text>
</comment>
<dbReference type="PATRIC" id="fig|336566.3.peg.837"/>
<dbReference type="EMBL" id="LDJM01000018">
    <property type="protein sequence ID" value="KRG77334.1"/>
    <property type="molecule type" value="Genomic_DNA"/>
</dbReference>
<dbReference type="OrthoDB" id="9881751at2"/>
<keyword evidence="2" id="KW-1185">Reference proteome</keyword>
<gene>
    <name evidence="1" type="ORF">ABB30_07470</name>
</gene>
<evidence type="ECO:0000313" key="2">
    <source>
        <dbReference type="Proteomes" id="UP000050956"/>
    </source>
</evidence>
<dbReference type="STRING" id="336566.ABB30_07470"/>
<organism evidence="1 2">
    <name type="scientific">Stenotrophomonas ginsengisoli</name>
    <dbReference type="NCBI Taxonomy" id="336566"/>
    <lineage>
        <taxon>Bacteria</taxon>
        <taxon>Pseudomonadati</taxon>
        <taxon>Pseudomonadota</taxon>
        <taxon>Gammaproteobacteria</taxon>
        <taxon>Lysobacterales</taxon>
        <taxon>Lysobacteraceae</taxon>
        <taxon>Stenotrophomonas</taxon>
    </lineage>
</organism>